<dbReference type="AlphaFoldDB" id="A0A448XQ05"/>
<sequence>MHAFVPCTSSPSTAGSAASLMCQRLYDIEDTRHGDCVCAYPHVNTMQHNMPYCAFCWACAPLSGTLLYVLSPGFGVLRNSLKRNALSWLLVVRAGE</sequence>
<dbReference type="Proteomes" id="UP000784294">
    <property type="component" value="Unassembled WGS sequence"/>
</dbReference>
<gene>
    <name evidence="1" type="ORF">PXEA_LOCUS35570</name>
</gene>
<keyword evidence="2" id="KW-1185">Reference proteome</keyword>
<evidence type="ECO:0000313" key="1">
    <source>
        <dbReference type="EMBL" id="VEL42130.1"/>
    </source>
</evidence>
<reference evidence="1" key="1">
    <citation type="submission" date="2018-11" db="EMBL/GenBank/DDBJ databases">
        <authorList>
            <consortium name="Pathogen Informatics"/>
        </authorList>
    </citation>
    <scope>NUCLEOTIDE SEQUENCE</scope>
</reference>
<proteinExistence type="predicted"/>
<accession>A0A448XQ05</accession>
<evidence type="ECO:0000313" key="2">
    <source>
        <dbReference type="Proteomes" id="UP000784294"/>
    </source>
</evidence>
<dbReference type="EMBL" id="CAAALY010272753">
    <property type="protein sequence ID" value="VEL42130.1"/>
    <property type="molecule type" value="Genomic_DNA"/>
</dbReference>
<protein>
    <submittedName>
        <fullName evidence="1">Uncharacterized protein</fullName>
    </submittedName>
</protein>
<comment type="caution">
    <text evidence="1">The sequence shown here is derived from an EMBL/GenBank/DDBJ whole genome shotgun (WGS) entry which is preliminary data.</text>
</comment>
<organism evidence="1 2">
    <name type="scientific">Protopolystoma xenopodis</name>
    <dbReference type="NCBI Taxonomy" id="117903"/>
    <lineage>
        <taxon>Eukaryota</taxon>
        <taxon>Metazoa</taxon>
        <taxon>Spiralia</taxon>
        <taxon>Lophotrochozoa</taxon>
        <taxon>Platyhelminthes</taxon>
        <taxon>Monogenea</taxon>
        <taxon>Polyopisthocotylea</taxon>
        <taxon>Polystomatidea</taxon>
        <taxon>Polystomatidae</taxon>
        <taxon>Protopolystoma</taxon>
    </lineage>
</organism>
<name>A0A448XQ05_9PLAT</name>